<dbReference type="RefSeq" id="WP_207298439.1">
    <property type="nucleotide sequence ID" value="NZ_CP071448.1"/>
</dbReference>
<protein>
    <recommendedName>
        <fullName evidence="3">Twin-arginine translocation signal domain-containing protein</fullName>
    </recommendedName>
</protein>
<keyword evidence="2" id="KW-1185">Reference proteome</keyword>
<reference evidence="1 2" key="1">
    <citation type="submission" date="2021-03" db="EMBL/GenBank/DDBJ databases">
        <title>Flavobacterium kribbensis sp. nov, an endophytic bacteria, isolated from soybean.</title>
        <authorList>
            <person name="Lee J."/>
            <person name="Seo J."/>
        </authorList>
    </citation>
    <scope>NUCLEOTIDE SEQUENCE [LARGE SCALE GENOMIC DNA]</scope>
    <source>
        <strain evidence="1 2">BB8</strain>
    </source>
</reference>
<evidence type="ECO:0000313" key="1">
    <source>
        <dbReference type="EMBL" id="QSW91321.1"/>
    </source>
</evidence>
<sequence>MTDLTRRRFIKNVSFAGAATLACGSITAQNTFTSFLDLETEKGENLLSKFSKSSFSNNFLFDKSLLSCYNKTIVNWQKIGYESASDYCYTSPDGRLKMFSMHLIKNSQKLDNVLLCFGKNENGEWRTIRSLSGFELEAISQAKTEFKKYNANIDLSQYLFPSSIQPVNPFGYITPRGSVELKTILSEKETITKIVVKEGNNKIFEKNIISEHTLSVDSILA</sequence>
<dbReference type="PROSITE" id="PS51318">
    <property type="entry name" value="TAT"/>
    <property type="match status" value="1"/>
</dbReference>
<proteinExistence type="predicted"/>
<dbReference type="PROSITE" id="PS51257">
    <property type="entry name" value="PROKAR_LIPOPROTEIN"/>
    <property type="match status" value="1"/>
</dbReference>
<name>A0ABX7QL86_9FLAO</name>
<dbReference type="Proteomes" id="UP000663440">
    <property type="component" value="Chromosome"/>
</dbReference>
<accession>A0ABX7QL86</accession>
<dbReference type="EMBL" id="CP071448">
    <property type="protein sequence ID" value="QSW91321.1"/>
    <property type="molecule type" value="Genomic_DNA"/>
</dbReference>
<gene>
    <name evidence="1" type="ORF">J0383_11080</name>
</gene>
<organism evidence="1 2">
    <name type="scientific">Flavobacterium endoglycinae</name>
    <dbReference type="NCBI Taxonomy" id="2816357"/>
    <lineage>
        <taxon>Bacteria</taxon>
        <taxon>Pseudomonadati</taxon>
        <taxon>Bacteroidota</taxon>
        <taxon>Flavobacteriia</taxon>
        <taxon>Flavobacteriales</taxon>
        <taxon>Flavobacteriaceae</taxon>
        <taxon>Flavobacterium</taxon>
    </lineage>
</organism>
<dbReference type="InterPro" id="IPR006311">
    <property type="entry name" value="TAT_signal"/>
</dbReference>
<evidence type="ECO:0000313" key="2">
    <source>
        <dbReference type="Proteomes" id="UP000663440"/>
    </source>
</evidence>
<evidence type="ECO:0008006" key="3">
    <source>
        <dbReference type="Google" id="ProtNLM"/>
    </source>
</evidence>